<dbReference type="GO" id="GO:0034063">
    <property type="term" value="P:stress granule assembly"/>
    <property type="evidence" value="ECO:0007669"/>
    <property type="project" value="TreeGrafter"/>
</dbReference>
<dbReference type="GO" id="GO:0010494">
    <property type="term" value="C:cytoplasmic stress granule"/>
    <property type="evidence" value="ECO:0007669"/>
    <property type="project" value="TreeGrafter"/>
</dbReference>
<dbReference type="PANTHER" id="PTHR12854:SF7">
    <property type="entry name" value="ATAXIN-2 HOMOLOG"/>
    <property type="match status" value="1"/>
</dbReference>
<dbReference type="CDD" id="cd00600">
    <property type="entry name" value="Sm_like"/>
    <property type="match status" value="1"/>
</dbReference>
<dbReference type="InterPro" id="IPR025852">
    <property type="entry name" value="SM_dom_ATX"/>
</dbReference>
<protein>
    <submittedName>
        <fullName evidence="3">Ctc-interacting domain-containing protein</fullName>
    </submittedName>
</protein>
<dbReference type="InterPro" id="IPR045117">
    <property type="entry name" value="ATXN2-like"/>
</dbReference>
<dbReference type="Proteomes" id="UP000660262">
    <property type="component" value="Unassembled WGS sequence"/>
</dbReference>
<dbReference type="EMBL" id="BNJQ01000004">
    <property type="protein sequence ID" value="GHP03142.1"/>
    <property type="molecule type" value="Genomic_DNA"/>
</dbReference>
<dbReference type="Pfam" id="PF14438">
    <property type="entry name" value="SM-ATX"/>
    <property type="match status" value="1"/>
</dbReference>
<dbReference type="GO" id="GO:0003729">
    <property type="term" value="F:mRNA binding"/>
    <property type="evidence" value="ECO:0007669"/>
    <property type="project" value="TreeGrafter"/>
</dbReference>
<dbReference type="Pfam" id="PF06741">
    <property type="entry name" value="LsmAD"/>
    <property type="match status" value="1"/>
</dbReference>
<dbReference type="SMART" id="SM01272">
    <property type="entry name" value="LsmAD"/>
    <property type="match status" value="1"/>
</dbReference>
<gene>
    <name evidence="3" type="ORF">PPROV_000189700</name>
</gene>
<evidence type="ECO:0000259" key="2">
    <source>
        <dbReference type="SMART" id="SM01272"/>
    </source>
</evidence>
<comment type="caution">
    <text evidence="3">The sequence shown here is derived from an EMBL/GenBank/DDBJ whole genome shotgun (WGS) entry which is preliminary data.</text>
</comment>
<dbReference type="AlphaFoldDB" id="A0A830H963"/>
<name>A0A830H963_9CHLO</name>
<sequence>MAPSSLPHTSTQTTNSESSMLAFLCHALVGRNVRVTTKDNNVYEGILANTAYDENTNLRMASLVVDGKTRAPPTKRQKPKDSLTISKDDFAAMEAVDVPILEDAFGSANMSFGRGGAKASADNLDTDGGISGGSRGAGRTLQKWVADDNATKKTGGLDTFGGSSAKTWDQFEANERLYGVKGGFDESLYTTSLDKKSSKISEAEAARIAAEIEKGGGAGGKVPTRDIDDLGEDDVDEEDKFSSVLADGRATKQNFDERNDETFGAAPAATATKEKEKEAAPSPASTAEAAAASPPAAKSSLNANAKPFTLSATAKPFVPPSAAAVSPVSPPMPNPYAAPNPYATMPGMMMPGMPGTPPGMMPGMMMPNGMPYGMPGYVPPPPPRRYG</sequence>
<organism evidence="3 4">
    <name type="scientific">Pycnococcus provasolii</name>
    <dbReference type="NCBI Taxonomy" id="41880"/>
    <lineage>
        <taxon>Eukaryota</taxon>
        <taxon>Viridiplantae</taxon>
        <taxon>Chlorophyta</taxon>
        <taxon>Pseudoscourfieldiophyceae</taxon>
        <taxon>Pseudoscourfieldiales</taxon>
        <taxon>Pycnococcaceae</taxon>
        <taxon>Pycnococcus</taxon>
    </lineage>
</organism>
<evidence type="ECO:0000313" key="4">
    <source>
        <dbReference type="Proteomes" id="UP000660262"/>
    </source>
</evidence>
<proteinExistence type="predicted"/>
<feature type="region of interest" description="Disordered" evidence="1">
    <location>
        <begin position="215"/>
        <end position="299"/>
    </location>
</feature>
<evidence type="ECO:0000313" key="3">
    <source>
        <dbReference type="EMBL" id="GHP03142.1"/>
    </source>
</evidence>
<feature type="compositionally biased region" description="Acidic residues" evidence="1">
    <location>
        <begin position="229"/>
        <end position="239"/>
    </location>
</feature>
<dbReference type="InterPro" id="IPR009604">
    <property type="entry name" value="LsmAD_domain"/>
</dbReference>
<feature type="domain" description="LsmAD" evidence="2">
    <location>
        <begin position="178"/>
        <end position="247"/>
    </location>
</feature>
<reference evidence="3" key="1">
    <citation type="submission" date="2020-10" db="EMBL/GenBank/DDBJ databases">
        <title>Unveiling of a novel bifunctional photoreceptor, Dualchrome1, isolated from a cosmopolitan green alga.</title>
        <authorList>
            <person name="Suzuki S."/>
            <person name="Kawachi M."/>
        </authorList>
    </citation>
    <scope>NUCLEOTIDE SEQUENCE</scope>
    <source>
        <strain evidence="3">NIES 2893</strain>
    </source>
</reference>
<keyword evidence="4" id="KW-1185">Reference proteome</keyword>
<dbReference type="OrthoDB" id="2275718at2759"/>
<evidence type="ECO:0000256" key="1">
    <source>
        <dbReference type="SAM" id="MobiDB-lite"/>
    </source>
</evidence>
<dbReference type="PANTHER" id="PTHR12854">
    <property type="entry name" value="ATAXIN 2-RELATED"/>
    <property type="match status" value="1"/>
</dbReference>
<feature type="compositionally biased region" description="Low complexity" evidence="1">
    <location>
        <begin position="280"/>
        <end position="299"/>
    </location>
</feature>
<accession>A0A830H963</accession>